<dbReference type="InterPro" id="IPR032466">
    <property type="entry name" value="Metal_Hydrolase"/>
</dbReference>
<reference evidence="1" key="1">
    <citation type="submission" date="2020-10" db="EMBL/GenBank/DDBJ databases">
        <authorList>
            <person name="Gilroy R."/>
        </authorList>
    </citation>
    <scope>NUCLEOTIDE SEQUENCE</scope>
    <source>
        <strain evidence="1">ChiGjej1B1-2707</strain>
    </source>
</reference>
<comment type="caution">
    <text evidence="1">The sequence shown here is derived from an EMBL/GenBank/DDBJ whole genome shotgun (WGS) entry which is preliminary data.</text>
</comment>
<name>A0A9D1A2S2_9ACTN</name>
<evidence type="ECO:0000313" key="1">
    <source>
        <dbReference type="EMBL" id="HIR02008.1"/>
    </source>
</evidence>
<dbReference type="EMBL" id="DVGB01000087">
    <property type="protein sequence ID" value="HIR02008.1"/>
    <property type="molecule type" value="Genomic_DNA"/>
</dbReference>
<dbReference type="Pfam" id="PF19799">
    <property type="entry name" value="DUF6282"/>
    <property type="match status" value="1"/>
</dbReference>
<gene>
    <name evidence="1" type="ORF">IAA69_07090</name>
</gene>
<accession>A0A9D1A2S2</accession>
<dbReference type="Gene3D" id="3.20.20.140">
    <property type="entry name" value="Metal-dependent hydrolases"/>
    <property type="match status" value="1"/>
</dbReference>
<dbReference type="InterPro" id="IPR046249">
    <property type="entry name" value="DUF6282"/>
</dbReference>
<dbReference type="SUPFAM" id="SSF51556">
    <property type="entry name" value="Metallo-dependent hydrolases"/>
    <property type="match status" value="1"/>
</dbReference>
<dbReference type="AlphaFoldDB" id="A0A9D1A2S2"/>
<evidence type="ECO:0000313" key="2">
    <source>
        <dbReference type="Proteomes" id="UP000824261"/>
    </source>
</evidence>
<organism evidence="1 2">
    <name type="scientific">Candidatus Aveggerthella stercoripullorum</name>
    <dbReference type="NCBI Taxonomy" id="2840688"/>
    <lineage>
        <taxon>Bacteria</taxon>
        <taxon>Bacillati</taxon>
        <taxon>Actinomycetota</taxon>
        <taxon>Coriobacteriia</taxon>
        <taxon>Eggerthellales</taxon>
        <taxon>Eggerthellaceae</taxon>
        <taxon>Eggerthellaceae incertae sedis</taxon>
        <taxon>Candidatus Aveggerthella</taxon>
    </lineage>
</organism>
<protein>
    <submittedName>
        <fullName evidence="1">Uncharacterized protein</fullName>
    </submittedName>
</protein>
<sequence length="357" mass="39625">MTKAINDWKTKPYGRVMDDKEMRKRSHWAHPYCVFDPGAPVDMDHVEEMLKGGIDVHIHGAPIAGKLYGRPKMTDTCIAASEVGMKALVFKDHNTMTNNAAVVLQEMLDLRAKEKAELGEVFTPVQVFGGITLNYQVGGMNKLAVEAALNTGRCKEIWLPSMNAAHQHEAVALPGEPDDPGIRVSDCAGTLTPEMIEILDVMAQYNDNAAGERVVLSACHVSNEEKFDILDYINRKGLDVKVLMDHVTQEMTIVTPDEAKQMIDMGGYLEFAECSCIPWPGMGDWIVAFDYSFDLIKELIKEKGPENLVLITDAGQPGNEPITGWRWFLKWLLGKGVSESDINVMFKETPAMLLGKI</sequence>
<dbReference type="Proteomes" id="UP000824261">
    <property type="component" value="Unassembled WGS sequence"/>
</dbReference>
<proteinExistence type="predicted"/>
<reference evidence="1" key="2">
    <citation type="journal article" date="2021" name="PeerJ">
        <title>Extensive microbial diversity within the chicken gut microbiome revealed by metagenomics and culture.</title>
        <authorList>
            <person name="Gilroy R."/>
            <person name="Ravi A."/>
            <person name="Getino M."/>
            <person name="Pursley I."/>
            <person name="Horton D.L."/>
            <person name="Alikhan N.F."/>
            <person name="Baker D."/>
            <person name="Gharbi K."/>
            <person name="Hall N."/>
            <person name="Watson M."/>
            <person name="Adriaenssens E.M."/>
            <person name="Foster-Nyarko E."/>
            <person name="Jarju S."/>
            <person name="Secka A."/>
            <person name="Antonio M."/>
            <person name="Oren A."/>
            <person name="Chaudhuri R.R."/>
            <person name="La Ragione R."/>
            <person name="Hildebrand F."/>
            <person name="Pallen M.J."/>
        </authorList>
    </citation>
    <scope>NUCLEOTIDE SEQUENCE</scope>
    <source>
        <strain evidence="1">ChiGjej1B1-2707</strain>
    </source>
</reference>